<evidence type="ECO:0000313" key="12">
    <source>
        <dbReference type="Proteomes" id="UP001188597"/>
    </source>
</evidence>
<sequence length="379" mass="40013">MAAILALIFSFIFFCSSSLGATITYNVLTMGAKPDGKTDSTKAVLTAWASACALEKPAAIYVPPGRYLLRAAYFGGKNCKNPAITLRLDGTLVAPSDYHVIGNAGSWLKFESVSGVSIYGGMLDGQGSGLWACKASGRNCPSGATTLAFYSSNNIVVNGLTSLNSQMFHIVMDGCHNAKLQAVKVSASGRSPNKDGIHLQSSSDVTILNSHIRTGDDCISIGTGNSSLWIENVSCGPGHGISIGSLGWDLQEPGVQNVTVKDTWSRESASNGFVKGVLFQNIVMVNVDNPVIIDQNYCPNHHNCPKQVSGVKISDVSYDNIHGTSGTQVAVKFQCSKEHPCSGIRLEDMNLTYKDRTAKASCLNADGTASGSVQPTSCL</sequence>
<evidence type="ECO:0000256" key="10">
    <source>
        <dbReference type="SAM" id="SignalP"/>
    </source>
</evidence>
<dbReference type="InterPro" id="IPR000743">
    <property type="entry name" value="Glyco_hydro_28"/>
</dbReference>
<dbReference type="InterPro" id="IPR006626">
    <property type="entry name" value="PbH1"/>
</dbReference>
<feature type="chain" id="PRO_5041723849" description="Polygalacturonase" evidence="10">
    <location>
        <begin position="21"/>
        <end position="379"/>
    </location>
</feature>
<gene>
    <name evidence="11" type="ORF">RJ639_015037</name>
</gene>
<evidence type="ECO:0000256" key="3">
    <source>
        <dbReference type="ARBA" id="ARBA00022512"/>
    </source>
</evidence>
<dbReference type="InterPro" id="IPR011050">
    <property type="entry name" value="Pectin_lyase_fold/virulence"/>
</dbReference>
<reference evidence="11" key="1">
    <citation type="submission" date="2022-12" db="EMBL/GenBank/DDBJ databases">
        <title>Draft genome assemblies for two species of Escallonia (Escalloniales).</title>
        <authorList>
            <person name="Chanderbali A."/>
            <person name="Dervinis C."/>
            <person name="Anghel I."/>
            <person name="Soltis D."/>
            <person name="Soltis P."/>
            <person name="Zapata F."/>
        </authorList>
    </citation>
    <scope>NUCLEOTIDE SEQUENCE</scope>
    <source>
        <strain evidence="11">UCBG64.0493</strain>
        <tissue evidence="11">Leaf</tissue>
    </source>
</reference>
<evidence type="ECO:0000256" key="7">
    <source>
        <dbReference type="ARBA" id="ARBA00023316"/>
    </source>
</evidence>
<dbReference type="GO" id="GO:0071555">
    <property type="term" value="P:cell wall organization"/>
    <property type="evidence" value="ECO:0007669"/>
    <property type="project" value="UniProtKB-KW"/>
</dbReference>
<comment type="similarity">
    <text evidence="2 9">Belongs to the glycosyl hydrolase 28 family.</text>
</comment>
<dbReference type="AlphaFoldDB" id="A0AA89AL86"/>
<dbReference type="Pfam" id="PF00295">
    <property type="entry name" value="Glyco_hydro_28"/>
    <property type="match status" value="1"/>
</dbReference>
<feature type="signal peptide" evidence="10">
    <location>
        <begin position="1"/>
        <end position="20"/>
    </location>
</feature>
<dbReference type="InterPro" id="IPR012334">
    <property type="entry name" value="Pectin_lyas_fold"/>
</dbReference>
<comment type="subcellular location">
    <subcellularLocation>
        <location evidence="1">Secreted</location>
        <location evidence="1">Cell wall</location>
    </subcellularLocation>
</comment>
<name>A0AA89AL86_9ASTE</name>
<evidence type="ECO:0000256" key="8">
    <source>
        <dbReference type="PROSITE-ProRule" id="PRU10052"/>
    </source>
</evidence>
<keyword evidence="7" id="KW-0961">Cell wall biogenesis/degradation</keyword>
<organism evidence="11 12">
    <name type="scientific">Escallonia herrerae</name>
    <dbReference type="NCBI Taxonomy" id="1293975"/>
    <lineage>
        <taxon>Eukaryota</taxon>
        <taxon>Viridiplantae</taxon>
        <taxon>Streptophyta</taxon>
        <taxon>Embryophyta</taxon>
        <taxon>Tracheophyta</taxon>
        <taxon>Spermatophyta</taxon>
        <taxon>Magnoliopsida</taxon>
        <taxon>eudicotyledons</taxon>
        <taxon>Gunneridae</taxon>
        <taxon>Pentapetalae</taxon>
        <taxon>asterids</taxon>
        <taxon>campanulids</taxon>
        <taxon>Escalloniales</taxon>
        <taxon>Escalloniaceae</taxon>
        <taxon>Escallonia</taxon>
    </lineage>
</organism>
<evidence type="ECO:0008006" key="13">
    <source>
        <dbReference type="Google" id="ProtNLM"/>
    </source>
</evidence>
<evidence type="ECO:0000256" key="9">
    <source>
        <dbReference type="RuleBase" id="RU361169"/>
    </source>
</evidence>
<dbReference type="GO" id="GO:0004650">
    <property type="term" value="F:polygalacturonase activity"/>
    <property type="evidence" value="ECO:0007669"/>
    <property type="project" value="InterPro"/>
</dbReference>
<evidence type="ECO:0000313" key="11">
    <source>
        <dbReference type="EMBL" id="KAK3008219.1"/>
    </source>
</evidence>
<dbReference type="PANTHER" id="PTHR31375">
    <property type="match status" value="1"/>
</dbReference>
<keyword evidence="3" id="KW-0134">Cell wall</keyword>
<keyword evidence="5 9" id="KW-0378">Hydrolase</keyword>
<keyword evidence="10" id="KW-0732">Signal</keyword>
<keyword evidence="12" id="KW-1185">Reference proteome</keyword>
<dbReference type="Proteomes" id="UP001188597">
    <property type="component" value="Unassembled WGS sequence"/>
</dbReference>
<comment type="caution">
    <text evidence="11">The sequence shown here is derived from an EMBL/GenBank/DDBJ whole genome shotgun (WGS) entry which is preliminary data.</text>
</comment>
<dbReference type="GO" id="GO:0005975">
    <property type="term" value="P:carbohydrate metabolic process"/>
    <property type="evidence" value="ECO:0007669"/>
    <property type="project" value="InterPro"/>
</dbReference>
<keyword evidence="6 9" id="KW-0326">Glycosidase</keyword>
<proteinExistence type="inferred from homology"/>
<protein>
    <recommendedName>
        <fullName evidence="13">Polygalacturonase</fullName>
    </recommendedName>
</protein>
<evidence type="ECO:0000256" key="4">
    <source>
        <dbReference type="ARBA" id="ARBA00022525"/>
    </source>
</evidence>
<dbReference type="Gene3D" id="2.160.20.10">
    <property type="entry name" value="Single-stranded right-handed beta-helix, Pectin lyase-like"/>
    <property type="match status" value="1"/>
</dbReference>
<dbReference type="PROSITE" id="PS00502">
    <property type="entry name" value="POLYGALACTURONASE"/>
    <property type="match status" value="1"/>
</dbReference>
<keyword evidence="4" id="KW-0964">Secreted</keyword>
<evidence type="ECO:0000256" key="6">
    <source>
        <dbReference type="ARBA" id="ARBA00023295"/>
    </source>
</evidence>
<dbReference type="SMART" id="SM00710">
    <property type="entry name" value="PbH1"/>
    <property type="match status" value="5"/>
</dbReference>
<evidence type="ECO:0000256" key="1">
    <source>
        <dbReference type="ARBA" id="ARBA00004191"/>
    </source>
</evidence>
<evidence type="ECO:0000256" key="2">
    <source>
        <dbReference type="ARBA" id="ARBA00008834"/>
    </source>
</evidence>
<dbReference type="EMBL" id="JAVXUP010001777">
    <property type="protein sequence ID" value="KAK3008219.1"/>
    <property type="molecule type" value="Genomic_DNA"/>
</dbReference>
<feature type="active site" evidence="8">
    <location>
        <position position="239"/>
    </location>
</feature>
<accession>A0AA89AL86</accession>
<evidence type="ECO:0000256" key="5">
    <source>
        <dbReference type="ARBA" id="ARBA00022801"/>
    </source>
</evidence>
<dbReference type="SUPFAM" id="SSF51126">
    <property type="entry name" value="Pectin lyase-like"/>
    <property type="match status" value="1"/>
</dbReference>